<sequence>MGHHDRRLYQNAMYRSGAVDLTHDDLQLITSAMKAGQEYAISGDVAGIAEKILAILKLHPHFNGVDRVCLARKVGHTNQLLVLDSSMIPIAENLMGGGYRCYVDAHGSLFSLKAGEMRILHDVTEITDSYHLQSRPVQRSLRYIGEMGFRSGLCIPCTFKDELLGYLFMNSSQPIYFHLPRNQDYLIYSQLVQIATSIIQRYRLPASYEGLPELAYLYCWDSRIFNTSFFAKHLTRVLTEQFHTELPVEVTAAQNIPTFLYSPTMMVFFVWHALVQLQVQDKLTALRIHVEPTADGDLVGRLGLEGTTPHAYLVPPILEQAQAIGYRAEVSDGTLSYYWKKDEPARGRTDILYSV</sequence>
<accession>A0A8A4TQU5</accession>
<name>A0A8A4TQU5_SULCO</name>
<evidence type="ECO:0000313" key="1">
    <source>
        <dbReference type="EMBL" id="QTD52349.1"/>
    </source>
</evidence>
<dbReference type="RefSeq" id="WP_237382457.1">
    <property type="nucleotide sequence ID" value="NZ_CP071793.1"/>
</dbReference>
<dbReference type="SUPFAM" id="SSF55781">
    <property type="entry name" value="GAF domain-like"/>
    <property type="match status" value="1"/>
</dbReference>
<dbReference type="EMBL" id="CP071793">
    <property type="protein sequence ID" value="QTD52349.1"/>
    <property type="molecule type" value="Genomic_DNA"/>
</dbReference>
<organism evidence="1 2">
    <name type="scientific">Sulfidibacter corallicola</name>
    <dbReference type="NCBI Taxonomy" id="2818388"/>
    <lineage>
        <taxon>Bacteria</taxon>
        <taxon>Pseudomonadati</taxon>
        <taxon>Acidobacteriota</taxon>
        <taxon>Holophagae</taxon>
        <taxon>Acanthopleuribacterales</taxon>
        <taxon>Acanthopleuribacteraceae</taxon>
        <taxon>Sulfidibacter</taxon>
    </lineage>
</organism>
<protein>
    <recommendedName>
        <fullName evidence="3">GAF domain-containing protein</fullName>
    </recommendedName>
</protein>
<dbReference type="Proteomes" id="UP000663929">
    <property type="component" value="Chromosome"/>
</dbReference>
<dbReference type="AlphaFoldDB" id="A0A8A4TQU5"/>
<evidence type="ECO:0008006" key="3">
    <source>
        <dbReference type="Google" id="ProtNLM"/>
    </source>
</evidence>
<proteinExistence type="predicted"/>
<dbReference type="KEGG" id="scor:J3U87_07740"/>
<evidence type="ECO:0000313" key="2">
    <source>
        <dbReference type="Proteomes" id="UP000663929"/>
    </source>
</evidence>
<gene>
    <name evidence="1" type="ORF">J3U87_07740</name>
</gene>
<reference evidence="1" key="1">
    <citation type="submission" date="2021-03" db="EMBL/GenBank/DDBJ databases">
        <title>Acanthopleuribacteraceae sp. M133.</title>
        <authorList>
            <person name="Wang G."/>
        </authorList>
    </citation>
    <scope>NUCLEOTIDE SEQUENCE</scope>
    <source>
        <strain evidence="1">M133</strain>
    </source>
</reference>
<keyword evidence="2" id="KW-1185">Reference proteome</keyword>